<feature type="compositionally biased region" description="Polar residues" evidence="1">
    <location>
        <begin position="1"/>
        <end position="15"/>
    </location>
</feature>
<reference evidence="2 3" key="1">
    <citation type="journal article" date="2018" name="Evol. Lett.">
        <title>Horizontal gene cluster transfer increased hallucinogenic mushroom diversity.</title>
        <authorList>
            <person name="Reynolds H.T."/>
            <person name="Vijayakumar V."/>
            <person name="Gluck-Thaler E."/>
            <person name="Korotkin H.B."/>
            <person name="Matheny P.B."/>
            <person name="Slot J.C."/>
        </authorList>
    </citation>
    <scope>NUCLEOTIDE SEQUENCE [LARGE SCALE GENOMIC DNA]</scope>
    <source>
        <strain evidence="2 3">SRW20</strain>
    </source>
</reference>
<dbReference type="InParanoid" id="A0A409YAV2"/>
<accession>A0A409YAV2</accession>
<proteinExistence type="predicted"/>
<sequence length="609" mass="68384">MHSYNAHSRSRQPQVDQPPAAGSSSSTASCSSSAEEPTRTFRYIRGWRGYLPVEPGRPTSKPSDPDAWKYSGNKYGPAINHPSVVEIPYMRVGAPLWNPYISYMPKIPPGTPAFDPDTLEPEARESYDRIQAIFDSTRAERERTHRELGGTKRSHIVSPIPAEQQVGSNVDVPACKPPPEILQIIFLHVLEDGDQDVFESLHPLVSRKCSENPLLLGQVCSSWRLAALGEPKLWRRMVIINPTRRHAYMAAIWLERAKNYPLELILEEGLGMNADSAWAAEKITRLFGSRRRYWKNVHFEIRAPNLQGLGYPLEHEPSFKYLESFSVFLIDFFLDITFERPNDELFGLWRKFSECPTLRRLHWRGPSRRILQVTRRSWNNLQDVSFDFPLTQEECFDMLMRCPNLEIVAPLRLSSVSAARLSSERIICAKLHTLNVSSSVDTESLFASITLPALRDLTLRNTANEGVARNIAQLKEFLSRSECPLEAFSLIDPLMGENTLTSLLRHPCFGDLLSLSIATSITDILIHFLTLGGPPGIGGFLPSLELLHLSGCDTTDGTLTRMILSRLPQGQGGGLKKLSVFKAMGTSYGLTDASTLRRVFQEGMQGSHN</sequence>
<dbReference type="SUPFAM" id="SSF52047">
    <property type="entry name" value="RNI-like"/>
    <property type="match status" value="1"/>
</dbReference>
<dbReference type="InterPro" id="IPR032675">
    <property type="entry name" value="LRR_dom_sf"/>
</dbReference>
<comment type="caution">
    <text evidence="2">The sequence shown here is derived from an EMBL/GenBank/DDBJ whole genome shotgun (WGS) entry which is preliminary data.</text>
</comment>
<feature type="region of interest" description="Disordered" evidence="1">
    <location>
        <begin position="1"/>
        <end position="37"/>
    </location>
</feature>
<dbReference type="OrthoDB" id="3217549at2759"/>
<evidence type="ECO:0000313" key="2">
    <source>
        <dbReference type="EMBL" id="PPR00123.1"/>
    </source>
</evidence>
<feature type="compositionally biased region" description="Low complexity" evidence="1">
    <location>
        <begin position="20"/>
        <end position="34"/>
    </location>
</feature>
<dbReference type="AlphaFoldDB" id="A0A409YAV2"/>
<evidence type="ECO:0000256" key="1">
    <source>
        <dbReference type="SAM" id="MobiDB-lite"/>
    </source>
</evidence>
<gene>
    <name evidence="2" type="ORF">CVT26_008903</name>
</gene>
<protein>
    <submittedName>
        <fullName evidence="2">Uncharacterized protein</fullName>
    </submittedName>
</protein>
<keyword evidence="3" id="KW-1185">Reference proteome</keyword>
<evidence type="ECO:0000313" key="3">
    <source>
        <dbReference type="Proteomes" id="UP000284706"/>
    </source>
</evidence>
<dbReference type="EMBL" id="NHYE01001028">
    <property type="protein sequence ID" value="PPR00123.1"/>
    <property type="molecule type" value="Genomic_DNA"/>
</dbReference>
<name>A0A409YAV2_9AGAR</name>
<dbReference type="Proteomes" id="UP000284706">
    <property type="component" value="Unassembled WGS sequence"/>
</dbReference>
<organism evidence="2 3">
    <name type="scientific">Gymnopilus dilepis</name>
    <dbReference type="NCBI Taxonomy" id="231916"/>
    <lineage>
        <taxon>Eukaryota</taxon>
        <taxon>Fungi</taxon>
        <taxon>Dikarya</taxon>
        <taxon>Basidiomycota</taxon>
        <taxon>Agaricomycotina</taxon>
        <taxon>Agaricomycetes</taxon>
        <taxon>Agaricomycetidae</taxon>
        <taxon>Agaricales</taxon>
        <taxon>Agaricineae</taxon>
        <taxon>Hymenogastraceae</taxon>
        <taxon>Gymnopilus</taxon>
    </lineage>
</organism>
<dbReference type="Gene3D" id="3.80.10.10">
    <property type="entry name" value="Ribonuclease Inhibitor"/>
    <property type="match status" value="1"/>
</dbReference>